<dbReference type="PANTHER" id="PTHR47225:SF1">
    <property type="entry name" value="EF-HAND CALCIUM-BINDING DOMAIN-CONTAINING PROTEIN 12"/>
    <property type="match status" value="1"/>
</dbReference>
<feature type="compositionally biased region" description="Basic residues" evidence="1">
    <location>
        <begin position="84"/>
        <end position="93"/>
    </location>
</feature>
<accession>A0A8C6W3Z6</accession>
<dbReference type="InterPro" id="IPR002048">
    <property type="entry name" value="EF_hand_dom"/>
</dbReference>
<feature type="region of interest" description="Disordered" evidence="1">
    <location>
        <begin position="390"/>
        <end position="411"/>
    </location>
</feature>
<dbReference type="SUPFAM" id="SSF47473">
    <property type="entry name" value="EF-hand"/>
    <property type="match status" value="1"/>
</dbReference>
<name>A0A8C6W3Z6_NANGA</name>
<dbReference type="Ensembl" id="ENSNGAT00000010052.1">
    <property type="protein sequence ID" value="ENSNGAP00000005783.1"/>
    <property type="gene ID" value="ENSNGAG00000008314.1"/>
</dbReference>
<evidence type="ECO:0000256" key="1">
    <source>
        <dbReference type="SAM" id="MobiDB-lite"/>
    </source>
</evidence>
<evidence type="ECO:0000259" key="2">
    <source>
        <dbReference type="PROSITE" id="PS50222"/>
    </source>
</evidence>
<dbReference type="InterPro" id="IPR042847">
    <property type="entry name" value="EFC12"/>
</dbReference>
<feature type="region of interest" description="Disordered" evidence="1">
    <location>
        <begin position="60"/>
        <end position="107"/>
    </location>
</feature>
<feature type="compositionally biased region" description="Polar residues" evidence="1">
    <location>
        <begin position="73"/>
        <end position="82"/>
    </location>
</feature>
<dbReference type="InterPro" id="IPR011992">
    <property type="entry name" value="EF-hand-dom_pair"/>
</dbReference>
<sequence length="678" mass="78301">MRPTLKKRAVKASVCCPTTVKGGTKHCRLRGRQRQTRDVGPTGLKTPVLTSLLPTDVVWQKPPASVPDHHSQAHAQSPSETQAKYKHKLRRGARLREPQRAEEHRSSQVTFNLSGTHLGDFQSSTSTDNEIDEPSRKVPVVFNPELVTAHCFRRLKQKDFHLPQSRRRIIIVPGTKDQAPVNPMFLPQAPPLPIPTFKTLQIEDIQQPPVDRKAWLSQRAKLRRELESFGDIRRWLENKPSITPSEAKVLYMIQQEHKIPKDSLTMTVAYKCKASRPLHQSVPQLRLPKPSALSDMYSYLRSHKIKILEVFNKVERGENQRISREEFIMTLKAIGVPLKNQELEDIVIYLGSLGRQNAITINALASTYKQWSLSQQRSTVPTAREYYRLSKQRDSLKSRPNKQQVESAPQLRKMDLLKVPEDDMMEARPMTLEDMEDVGKRYRERQRQHKLSLTSIQYMESCRLVRCGNKYFDDHCLPSTMHGEMEELVNLTHRDNFLVYLQCWELCEAYGLMLTEDVLMRALLYPGDKIISLKGEVRPIRQPGGYYSNEKIVHSLPGFGTQNLHKLGAKKTDKKISKKLKKMDFKEFKEFAGKLKVKKPTSPQHTHPNYFWPGHLLDKLRLYLPTVASDRSLALFSCVQHKHHAYPATYHSDNWWPMKDGTYMTPAYYDATKVYSIN</sequence>
<reference evidence="3" key="1">
    <citation type="submission" date="2025-08" db="UniProtKB">
        <authorList>
            <consortium name="Ensembl"/>
        </authorList>
    </citation>
    <scope>IDENTIFICATION</scope>
</reference>
<dbReference type="PANTHER" id="PTHR47225">
    <property type="entry name" value="EF-HAND CALCIUM-BINDING DOMAIN-CONTAINING PROTEIN 12"/>
    <property type="match status" value="1"/>
</dbReference>
<dbReference type="PROSITE" id="PS50222">
    <property type="entry name" value="EF_HAND_2"/>
    <property type="match status" value="1"/>
</dbReference>
<reference evidence="3" key="2">
    <citation type="submission" date="2025-09" db="UniProtKB">
        <authorList>
            <consortium name="Ensembl"/>
        </authorList>
    </citation>
    <scope>IDENTIFICATION</scope>
</reference>
<evidence type="ECO:0000313" key="3">
    <source>
        <dbReference type="Ensembl" id="ENSNGAP00000005783.1"/>
    </source>
</evidence>
<keyword evidence="4" id="KW-1185">Reference proteome</keyword>
<dbReference type="GO" id="GO:0005509">
    <property type="term" value="F:calcium ion binding"/>
    <property type="evidence" value="ECO:0007669"/>
    <property type="project" value="InterPro"/>
</dbReference>
<feature type="compositionally biased region" description="Basic and acidic residues" evidence="1">
    <location>
        <begin position="94"/>
        <end position="106"/>
    </location>
</feature>
<proteinExistence type="predicted"/>
<dbReference type="Proteomes" id="UP000694381">
    <property type="component" value="Unassembled WGS sequence"/>
</dbReference>
<dbReference type="GeneTree" id="ENSGT00390000014874"/>
<protein>
    <submittedName>
        <fullName evidence="3">EF-hand calcium binding domain 12</fullName>
    </submittedName>
</protein>
<dbReference type="AlphaFoldDB" id="A0A8C6W3Z6"/>
<gene>
    <name evidence="3" type="primary">Efcab12</name>
</gene>
<organism evidence="3 4">
    <name type="scientific">Nannospalax galili</name>
    <name type="common">Northern Israeli blind subterranean mole rat</name>
    <name type="synonym">Spalax galili</name>
    <dbReference type="NCBI Taxonomy" id="1026970"/>
    <lineage>
        <taxon>Eukaryota</taxon>
        <taxon>Metazoa</taxon>
        <taxon>Chordata</taxon>
        <taxon>Craniata</taxon>
        <taxon>Vertebrata</taxon>
        <taxon>Euteleostomi</taxon>
        <taxon>Mammalia</taxon>
        <taxon>Eutheria</taxon>
        <taxon>Euarchontoglires</taxon>
        <taxon>Glires</taxon>
        <taxon>Rodentia</taxon>
        <taxon>Myomorpha</taxon>
        <taxon>Muroidea</taxon>
        <taxon>Spalacidae</taxon>
        <taxon>Spalacinae</taxon>
        <taxon>Nannospalax</taxon>
    </lineage>
</organism>
<evidence type="ECO:0000313" key="4">
    <source>
        <dbReference type="Proteomes" id="UP000694381"/>
    </source>
</evidence>
<dbReference type="OMA" id="RVIAHCF"/>
<feature type="domain" description="EF-hand" evidence="2">
    <location>
        <begin position="302"/>
        <end position="337"/>
    </location>
</feature>